<protein>
    <submittedName>
        <fullName evidence="1">Uncharacterized protein</fullName>
    </submittedName>
</protein>
<evidence type="ECO:0000313" key="2">
    <source>
        <dbReference type="Proteomes" id="UP000749646"/>
    </source>
</evidence>
<dbReference type="Proteomes" id="UP000749646">
    <property type="component" value="Unassembled WGS sequence"/>
</dbReference>
<comment type="caution">
    <text evidence="1">The sequence shown here is derived from an EMBL/GenBank/DDBJ whole genome shotgun (WGS) entry which is preliminary data.</text>
</comment>
<reference evidence="1" key="1">
    <citation type="journal article" date="2020" name="Fungal Divers.">
        <title>Resolving the Mortierellaceae phylogeny through synthesis of multi-gene phylogenetics and phylogenomics.</title>
        <authorList>
            <person name="Vandepol N."/>
            <person name="Liber J."/>
            <person name="Desiro A."/>
            <person name="Na H."/>
            <person name="Kennedy M."/>
            <person name="Barry K."/>
            <person name="Grigoriev I.V."/>
            <person name="Miller A.N."/>
            <person name="O'Donnell K."/>
            <person name="Stajich J.E."/>
            <person name="Bonito G."/>
        </authorList>
    </citation>
    <scope>NUCLEOTIDE SEQUENCE</scope>
    <source>
        <strain evidence="1">MES-2147</strain>
    </source>
</reference>
<dbReference type="AlphaFoldDB" id="A0A9P6IN50"/>
<dbReference type="OrthoDB" id="2393824at2759"/>
<dbReference type="EMBL" id="JAAAHW010009459">
    <property type="protein sequence ID" value="KAF9940436.1"/>
    <property type="molecule type" value="Genomic_DNA"/>
</dbReference>
<evidence type="ECO:0000313" key="1">
    <source>
        <dbReference type="EMBL" id="KAF9940436.1"/>
    </source>
</evidence>
<organism evidence="1 2">
    <name type="scientific">Modicella reniformis</name>
    <dbReference type="NCBI Taxonomy" id="1440133"/>
    <lineage>
        <taxon>Eukaryota</taxon>
        <taxon>Fungi</taxon>
        <taxon>Fungi incertae sedis</taxon>
        <taxon>Mucoromycota</taxon>
        <taxon>Mortierellomycotina</taxon>
        <taxon>Mortierellomycetes</taxon>
        <taxon>Mortierellales</taxon>
        <taxon>Mortierellaceae</taxon>
        <taxon>Modicella</taxon>
    </lineage>
</organism>
<gene>
    <name evidence="1" type="ORF">BGZ65_006993</name>
</gene>
<accession>A0A9P6IN50</accession>
<sequence>MPMTKTVPRQPEFQSNTPAAIFREDSRGFQLRTKYDNVDREDCIGAFRKACTNRLEEMAKTAVASVNKKRKLKAEEKDKALADERVKLLEDAVDRSKLPKGIKQQAITILKNECIVDASFDAANLDNKLRGVNTNHIWKEVVEAEFDNKWNAVMVRPESEDGQVKEKKQKLSTFTMSLNQLLRPDLGEENRQRIVDLIEKSQASITDDMDELMVLLHKTILQIAAGTVYEDTEWSTPREPLDLRDLLPDNFEFRDTTVEPVIDVAPIPNNLQDALEEILKKKADGSEDSDIGYLLSLQHIQILHSRLLGSHNQQEANDAKHFLWARCADALQGTPLPKTPQGLSRTINCEMGEVATAIDNLWKGDVYHGKTRAAFELLSQHWGFYFNASHDDWGSDDMMTLRSTVQQFLNDKRESSSVDREANNGYARKTTLLLFLSRLLIFKHCLNVPGSSETFNSARWTLLQVCPHVVFNKDIFDILFRQVRKLRHHSEVDLSELVSDLFDSTRQSIVKHGCLPRIKNDIRLLVVHDEAQVLGDEFNGSFQSTTSVESPRPLLSPILHAFRDIGQHQLTLITCGTGLSINTLFWIQSSGSGLKDSSSNFEERVIENNDPSAWKKTIEAAEDRLEVDPQLVEHAFGQIKIIQGHAVTVMDEPFVSKAVENYFAAVDPYFAREVRKHI</sequence>
<keyword evidence="2" id="KW-1185">Reference proteome</keyword>
<name>A0A9P6IN50_9FUNG</name>
<feature type="non-terminal residue" evidence="1">
    <location>
        <position position="1"/>
    </location>
</feature>
<proteinExistence type="predicted"/>